<dbReference type="VEuPathDB" id="PlasmoDB:PocGH01_13020000"/>
<feature type="transmembrane region" description="Helical" evidence="2">
    <location>
        <begin position="761"/>
        <end position="781"/>
    </location>
</feature>
<keyword evidence="5" id="KW-1185">Reference proteome</keyword>
<dbReference type="OrthoDB" id="381190at2759"/>
<feature type="transmembrane region" description="Helical" evidence="2">
    <location>
        <begin position="649"/>
        <end position="666"/>
    </location>
</feature>
<feature type="transmembrane region" description="Helical" evidence="2">
    <location>
        <begin position="3621"/>
        <end position="3640"/>
    </location>
</feature>
<dbReference type="VEuPathDB" id="PlasmoDB:POWCR01_130016500"/>
<gene>
    <name evidence="4" type="primary">PocGH01_13020000</name>
    <name evidence="4" type="ORF">POCGH01_13020000</name>
</gene>
<evidence type="ECO:0000313" key="4">
    <source>
        <dbReference type="EMBL" id="SCP06028.1"/>
    </source>
</evidence>
<dbReference type="InterPro" id="IPR011009">
    <property type="entry name" value="Kinase-like_dom_sf"/>
</dbReference>
<dbReference type="PROSITE" id="PS50290">
    <property type="entry name" value="PI3_4_KINASE_3"/>
    <property type="match status" value="1"/>
</dbReference>
<feature type="transmembrane region" description="Helical" evidence="2">
    <location>
        <begin position="604"/>
        <end position="622"/>
    </location>
</feature>
<feature type="transmembrane region" description="Helical" evidence="2">
    <location>
        <begin position="284"/>
        <end position="308"/>
    </location>
</feature>
<feature type="transmembrane region" description="Helical" evidence="2">
    <location>
        <begin position="463"/>
        <end position="483"/>
    </location>
</feature>
<feature type="transmembrane region" description="Helical" evidence="2">
    <location>
        <begin position="409"/>
        <end position="428"/>
    </location>
</feature>
<evidence type="ECO:0000256" key="2">
    <source>
        <dbReference type="SAM" id="Phobius"/>
    </source>
</evidence>
<keyword evidence="2" id="KW-0812">Transmembrane</keyword>
<feature type="region of interest" description="Disordered" evidence="1">
    <location>
        <begin position="1632"/>
        <end position="1667"/>
    </location>
</feature>
<dbReference type="EMBL" id="LT594594">
    <property type="protein sequence ID" value="SCP06028.1"/>
    <property type="molecule type" value="Genomic_DNA"/>
</dbReference>
<reference evidence="4 5" key="1">
    <citation type="submission" date="2016-06" db="EMBL/GenBank/DDBJ databases">
        <authorList>
            <consortium name="Pathogen Informatics"/>
        </authorList>
    </citation>
    <scope>NUCLEOTIDE SEQUENCE [LARGE SCALE GENOMIC DNA]</scope>
    <source>
        <strain evidence="4">PocGH01</strain>
    </source>
</reference>
<feature type="transmembrane region" description="Helical" evidence="2">
    <location>
        <begin position="716"/>
        <end position="740"/>
    </location>
</feature>
<evidence type="ECO:0000259" key="3">
    <source>
        <dbReference type="PROSITE" id="PS50290"/>
    </source>
</evidence>
<evidence type="ECO:0000313" key="5">
    <source>
        <dbReference type="Proteomes" id="UP000242942"/>
    </source>
</evidence>
<protein>
    <recommendedName>
        <fullName evidence="3">PI3K/PI4K catalytic domain-containing protein</fullName>
    </recommendedName>
</protein>
<dbReference type="InterPro" id="IPR000403">
    <property type="entry name" value="PI3/4_kinase_cat_dom"/>
</dbReference>
<dbReference type="SUPFAM" id="SSF56112">
    <property type="entry name" value="Protein kinase-like (PK-like)"/>
    <property type="match status" value="1"/>
</dbReference>
<keyword evidence="2" id="KW-1133">Transmembrane helix</keyword>
<dbReference type="Proteomes" id="UP000242942">
    <property type="component" value="Chromosome 13"/>
</dbReference>
<evidence type="ECO:0000256" key="1">
    <source>
        <dbReference type="SAM" id="MobiDB-lite"/>
    </source>
</evidence>
<feature type="transmembrane region" description="Helical" evidence="2">
    <location>
        <begin position="812"/>
        <end position="838"/>
    </location>
</feature>
<feature type="transmembrane region" description="Helical" evidence="2">
    <location>
        <begin position="381"/>
        <end position="397"/>
    </location>
</feature>
<accession>A0A1D3TM51</accession>
<sequence>MKNASNNGADITEHVIKTADVLGILLKSNADDIFYVKQVIYYFYFKYYLTHYDISDESVKALQRNEKSFFLSLSEKVKIISASVLYILKNDILSYNGIILNKEYIILENYEKENYVLCNYLATVERQKGKNFIDFLKVKIKDEQLLLFMTVLCCSTEDKKENLSIFWTITAYIVYTFLQKYGIKKEKELLLNDLYDLVSERFRLDGYLMCINKVINVVISFYISLLNLGKDELLQVSPRSSTICTEQRDNLHSVRHMDGKVIPYDDTSMCEELRKLFKTVCTGLLLILENLPCVNYITFVILDIFIVVSKYNPCFIKKNIEVIIKLFCKFFLNKDLFFLFKNKLYGIFYGKKKLLIYEIFTLTVNNILEKLDDKYDHVQDLFLLLFFFIIYIKIFLVKKWKKKKSFIKVFYTVLNYINKYFCHLLYLYNFDDHTFFSFEKFINEYIQIYILAINNYVIVDKEILFTNVGIKYSTLSFVSLFLFNEKTKGKKPFIFNTKNGRDNNVGTLTNEGYVLENLYNTHGSDRHGECFNVEDYNQMKNHFGEGDFYREECVVDDNNFVECWTLLNDFAEGVGTCIHITRDRKKCIDIVINNFKKVKRRNKYFMKYYFVNVILPFKKFFYDEYVKKRLFYMYTFVMKKVKYEDVREYLFIEMVCTNYIILKILYGIKKCTYIFIRYLKLNEPKIYVTLFNNSLFIPKLVKYFSKHFRFYVDYFFFLLNCCEGDIFTLPIVIFNIYVFYKIWKNMQVTLICHDKEHMNNLLYYYTCTNLTKLFFFFLKFARKIEYWENDVNFMKKKMYNRLIKNNSHEKTIFYYINIFFSTKNFFLFFEHIFIDLYLFYKLKKSFFFPHLFFHNFDVGLYHTLVKLFFNFPFFLYHVRSEKDTFIDISHGKKANEREKNIVKRYRQSVTRFFLIRIINSLFDEFRENIIGETIYEVVKDERDRICIRSNHRASQIHPFLLILVKSCVLRGNCANEQHDGINSVDGYPCNISVNDFFAHFVLQKNSYTFNCLLSKSSIRPHKETAFYKKCLSHFKANIEDIIKKKNERVELSWGGTGKGEILSCDAAEEGETLNRGAAGGRENVLFNELTCLINVSTRTKTGETDLVEQREECNQGKNGLVVDQVDENGEWECSEWECSEWERSNRGQLSQPLQLPLLRSRPLRNAEFDAHNIILLFAGYYLTLNCLKYKSMNKKETFLMLAKAFDVYVSTFKKNNSLKKHKRMLKNSEYFLNFMFIIDTYQTIIINRLVPIMYNDKNSSNIFDVFISSRERVQECKKNYLDKFISKCLQNFYVNNVNIYEHWKKLTVYKSIVLSNNFFFFNTCVIFSIYDNILSELVQNFVYKMNKMKIQYHRRKQKNNFHNDNDNFVKIVENFIYICYINNILTFVSVYSKDNSYVYSLFGFYKKMEFFLNEMEKIACYEKGNDQRGYYNTMFPIRKQYTQKRIPDWHLKDSDYDGEKENNSMEYVYYWLISHLPFCLMDIEQIVQLYIEFLNCNYTYVVNYVEGNKTVLTLICTCVYFEEGKGKDSNKGYKDKLVNTSSNMTLCNIYFFKSIIYVYMQSCIFVNNPRHIHNLLKTFTSINNHILSPNVKSYLLSVYFLKRHQFRFCKTFAQCALRGLGYIGRGRSNNHSGEENGRAMGYNKHTDDRQSGAANNQRDGATDNGRGRTAHSPGFLYDLSTHDDLISVYFMNIAFCNDKRKLPALVENMKKSIYSYDHLVGKRNDFLDMVINFHEYNTSVGSAWEAMKGSLAKMDIGMQKRGIDSENDFARDALRGHSLYGEIVNKDPLFIIKEANKSDGHFSYHKDRGVDGANFFLSKMSSYLRENSIYCYEFYRRCKTFDAYANCSNPIDVEVKRSKRICRCRNKSDSSFIHTRHFLRKRMIELDMGEVCFFTSGKDYTRKKKDMIAFYIIYNLLGRREEGEKGCSFLPLYLTLKNDINFKRYIERYKIFFSLSNVFLSRRSMEDHTKKWFVDEDLINDEGRNRLLFRSLFVKHSYIVNGLLNNVDINCSVMLENYMEFLCQSVNDGKGQCLTMEREGDKQFFQIFDRKRSVYTVLNAGRYNHSEGWTFSNFDHDNLNHLFHECMQEEMFIINEIRRGEINGKYAQWSDSCKGNLFMLKLFYDLYEEGCKEGRVHPERDDEEGKKEHMDITQLMFLKRVRRIIIKFSYCKQKMYDYNYVRSVLYDQTKKVNEIYVGVILNHLLFLQYVKTFFLYNSVKGSIKSFGILSNQTITRQSGNHGSILVRNDLKVKNKILNFFKILFLFYHEKELLKRKILSHVEADRRKCQNQCGDEETILKRGQEWAWKGVEMFSHAKTRDDPMIPACDGLTCKEGDLYEKSLRTNFDVHIYDFITKVPIHMYATVHRNILSYLFEINDASNVKGIVFFLFLHLYKKIPEVVSVDLTAFYKTCLYNRESKIAKRWLFGENYKEERNGEYPNGANSTVLLPRTSLFRDFFSEETTLDAQDKVNSMFSSRYHCNSGGEKGEKFFDESSHQRNCFPRDDISLDGFSSSTHTYQLLNRVKDANFQMCLYFNDSVTNLLNSTELVFYRIFDTLLSYAKYLRDLYKKGKIDHFNRLKMKKTVNEENKNGNVQDGLPNYDKETTYELDTIWGNHFISFLVIINEFLAHLKGEIQEKDISLNNFLLHIHFMTDNVNTPIRNGIEFGMKKMIEEEMKKVYVVFIDFYCYLHVHKRIKLVDEMDNILRKHLSLKGEKKDVPKIREVHLEELVKFLFDMTNLVNKVIRNNSTVDIKRGFFETNTQHKFHSVEASQLLRVHVEEKKSPYLVSYNSVTTFGNYTHTVHVNRNYAKMFNLIFSDGTVNSYMLTYGQDLRVDKYVSNLFDLIHYAMQEGKPCVSNLSVHSRGKNSITSRSKFWEDMEPHTTSKVTLHAHIDSSLPFGNSSTAYSPDAICLSNMVGIIKKSESTIPVLSLLLCEEEKKKFRDIFNEKFKRKVREYLHGKADSWGEKKSLHSYHSTYDGKIEETNFGDHGENERRITPVEIKKLLREIFEDQKDEYEKCAQSIKLYIHMLSNSSRDYFENRKKYTLSLVINSCIHFLIKTGNRYLCNYVYDYINHDIVNITLNETFQKGLYKNPPELVPLRITSIFWNPTIFNFTNSHFVYTLNEISSLLFNHRYTYISDFCQFLFSPFYNYKKKVLFDMFSSFSCFLKGTLPNQYTDTHKEYLIHLPSKFLKLITSIVSSFNSVYLHHIFIINQMNRWRNHLLSHHATLDFSQFGTSERVKRKADLLINSRIYFLHLKRIALYANARVRGEFYKICRHIGRGDVEGHIFMVGEREVLPSQESKKEVNRKVVREKSVGEKMADTVQRSCQFCVNGNSRGTLVSSEEEEQSEFYWKIHVKTLLKETPLYCFLKLNKLLRSKEVNYEYLLKVEMWVKRMFIHYCRAKMVHRQGKKKSPTVKEYIDECLRIIYSYDDCNDSSDNITCFKLILCDNFMLILNAVQEKKRKVYSYYAYFISFLFYVFSIDLKWIIKVYILCKEKKNNLKFYLKNRFFFPIIKRSYLKRIIIHTTSYISKFKNKYFNIFYHFPYGSLKCKENAAVSSAYDYSKNRKDDKLNEECYGEATNPIERIPIHLVKQYLSSITQSVNKIRRRYYTVKRKYGNILNKIMIYAFTFLFMYIKRSEMTSEQKENIFYTHYNNLKIMDPSLYERLANSSTDENVFTYYISFKVIYTLKYIQYFLLNNCYSRFLTLLLLLERFTLRRQKRVCITTKGRRKHCCSDEGAWKLTVKLKCKTVYAIGKAKVRSKRAKREERWCRHLQRVTLRRGVKCSRLKIHSRSNGNVLKYIHFLMYLLSKNWLKKNIMRKINGLCKHLTWLFITNEENNERKKKIDIVKSYNKIVDLYKFYDINIYNKENVTEDIYKEKELFFYKPYYASKRFLFEENELDLSSGSAYDSEDHNTRREISKFRKGVMRRRGNGLYGKGAYGGEVGDSYFLTGRSNNATPLFWGKSRTKNRARKLAAFDEFQNIRKLHLDIKSEKEMYNELNMIYYMSHFQNSTDVHYFNDKNFYNDNECTDALLSAKYLMSSVYYVQKGLKWEKTKGKCTHFLREKNLFQRVFHVSTSPDYLYKMSPSWAPWL</sequence>
<organism evidence="4 5">
    <name type="scientific">Plasmodium ovale</name>
    <name type="common">malaria parasite P. ovale</name>
    <dbReference type="NCBI Taxonomy" id="36330"/>
    <lineage>
        <taxon>Eukaryota</taxon>
        <taxon>Sar</taxon>
        <taxon>Alveolata</taxon>
        <taxon>Apicomplexa</taxon>
        <taxon>Aconoidasida</taxon>
        <taxon>Haemosporida</taxon>
        <taxon>Plasmodiidae</taxon>
        <taxon>Plasmodium</taxon>
        <taxon>Plasmodium (Plasmodium)</taxon>
    </lineage>
</organism>
<proteinExistence type="predicted"/>
<keyword evidence="2" id="KW-0472">Membrane</keyword>
<feature type="domain" description="PI3K/PI4K catalytic" evidence="3">
    <location>
        <begin position="2797"/>
        <end position="3205"/>
    </location>
</feature>
<feature type="transmembrane region" description="Helical" evidence="2">
    <location>
        <begin position="3472"/>
        <end position="3492"/>
    </location>
</feature>
<name>A0A1D3TM51_PLAOA</name>